<name>A0A8H3TN61_9TREE</name>
<sequence length="78" mass="8192">MNNSGPRAVVPSWTNWSEAFREEEPLPARAGDTRAMDGESGPDTSWTEPLLEDNPGSKTVGDSGVVETGGKAGTSKQS</sequence>
<dbReference type="Proteomes" id="UP000620104">
    <property type="component" value="Unassembled WGS sequence"/>
</dbReference>
<gene>
    <name evidence="2" type="ORF">NliqN6_0529</name>
</gene>
<organism evidence="2 3">
    <name type="scientific">Naganishia liquefaciens</name>
    <dbReference type="NCBI Taxonomy" id="104408"/>
    <lineage>
        <taxon>Eukaryota</taxon>
        <taxon>Fungi</taxon>
        <taxon>Dikarya</taxon>
        <taxon>Basidiomycota</taxon>
        <taxon>Agaricomycotina</taxon>
        <taxon>Tremellomycetes</taxon>
        <taxon>Filobasidiales</taxon>
        <taxon>Filobasidiaceae</taxon>
        <taxon>Naganishia</taxon>
    </lineage>
</organism>
<evidence type="ECO:0000256" key="1">
    <source>
        <dbReference type="SAM" id="MobiDB-lite"/>
    </source>
</evidence>
<proteinExistence type="predicted"/>
<evidence type="ECO:0000313" key="2">
    <source>
        <dbReference type="EMBL" id="GHJ84127.1"/>
    </source>
</evidence>
<dbReference type="AlphaFoldDB" id="A0A8H3TN61"/>
<evidence type="ECO:0000313" key="3">
    <source>
        <dbReference type="Proteomes" id="UP000620104"/>
    </source>
</evidence>
<feature type="region of interest" description="Disordered" evidence="1">
    <location>
        <begin position="1"/>
        <end position="78"/>
    </location>
</feature>
<dbReference type="EMBL" id="BLZA01000007">
    <property type="protein sequence ID" value="GHJ84127.1"/>
    <property type="molecule type" value="Genomic_DNA"/>
</dbReference>
<protein>
    <submittedName>
        <fullName evidence="2">Uncharacterized protein</fullName>
    </submittedName>
</protein>
<keyword evidence="3" id="KW-1185">Reference proteome</keyword>
<feature type="compositionally biased region" description="Basic and acidic residues" evidence="1">
    <location>
        <begin position="19"/>
        <end position="37"/>
    </location>
</feature>
<reference evidence="2" key="1">
    <citation type="submission" date="2020-07" db="EMBL/GenBank/DDBJ databases">
        <title>Draft Genome Sequence of a Deep-Sea Yeast, Naganishia (Cryptococcus) liquefaciens strain N6.</title>
        <authorList>
            <person name="Han Y.W."/>
            <person name="Kajitani R."/>
            <person name="Morimoto H."/>
            <person name="Parhat M."/>
            <person name="Tsubouchi H."/>
            <person name="Bakenova O."/>
            <person name="Ogata M."/>
            <person name="Argunhan B."/>
            <person name="Aoki R."/>
            <person name="Kajiwara S."/>
            <person name="Itoh T."/>
            <person name="Iwasaki H."/>
        </authorList>
    </citation>
    <scope>NUCLEOTIDE SEQUENCE</scope>
    <source>
        <strain evidence="2">N6</strain>
    </source>
</reference>
<comment type="caution">
    <text evidence="2">The sequence shown here is derived from an EMBL/GenBank/DDBJ whole genome shotgun (WGS) entry which is preliminary data.</text>
</comment>
<accession>A0A8H3TN61</accession>